<feature type="domain" description="Transposase IS66 C-terminal" evidence="1">
    <location>
        <begin position="3"/>
        <end position="40"/>
    </location>
</feature>
<comment type="caution">
    <text evidence="2">The sequence shown here is derived from an EMBL/GenBank/DDBJ whole genome shotgun (WGS) entry which is preliminary data.</text>
</comment>
<keyword evidence="3" id="KW-1185">Reference proteome</keyword>
<name>A0A8J2Z2A4_9PROT</name>
<evidence type="ECO:0000259" key="1">
    <source>
        <dbReference type="Pfam" id="PF13817"/>
    </source>
</evidence>
<gene>
    <name evidence="2" type="ORF">GCM10011611_66820</name>
</gene>
<accession>A0A8J2Z2A4</accession>
<dbReference type="Pfam" id="PF13817">
    <property type="entry name" value="DDE_Tnp_IS66_C"/>
    <property type="match status" value="1"/>
</dbReference>
<dbReference type="InterPro" id="IPR039552">
    <property type="entry name" value="IS66_C"/>
</dbReference>
<dbReference type="Proteomes" id="UP000646365">
    <property type="component" value="Unassembled WGS sequence"/>
</dbReference>
<dbReference type="AlphaFoldDB" id="A0A8J2Z2A4"/>
<proteinExistence type="predicted"/>
<reference evidence="2" key="1">
    <citation type="journal article" date="2014" name="Int. J. Syst. Evol. Microbiol.">
        <title>Complete genome sequence of Corynebacterium casei LMG S-19264T (=DSM 44701T), isolated from a smear-ripened cheese.</title>
        <authorList>
            <consortium name="US DOE Joint Genome Institute (JGI-PGF)"/>
            <person name="Walter F."/>
            <person name="Albersmeier A."/>
            <person name="Kalinowski J."/>
            <person name="Ruckert C."/>
        </authorList>
    </citation>
    <scope>NUCLEOTIDE SEQUENCE</scope>
    <source>
        <strain evidence="2">CGMCC 1.15725</strain>
    </source>
</reference>
<reference evidence="2" key="2">
    <citation type="submission" date="2020-09" db="EMBL/GenBank/DDBJ databases">
        <authorList>
            <person name="Sun Q."/>
            <person name="Zhou Y."/>
        </authorList>
    </citation>
    <scope>NUCLEOTIDE SEQUENCE</scope>
    <source>
        <strain evidence="2">CGMCC 1.15725</strain>
    </source>
</reference>
<dbReference type="EMBL" id="BMJQ01000037">
    <property type="protein sequence ID" value="GGF51034.1"/>
    <property type="molecule type" value="Genomic_DNA"/>
</dbReference>
<evidence type="ECO:0000313" key="3">
    <source>
        <dbReference type="Proteomes" id="UP000646365"/>
    </source>
</evidence>
<sequence>MYSLIVSAKMNDVDPQAWLADVLARIATHPVHRLDELLPWNWKTARQQGLATQAA</sequence>
<protein>
    <recommendedName>
        <fullName evidence="1">Transposase IS66 C-terminal domain-containing protein</fullName>
    </recommendedName>
</protein>
<evidence type="ECO:0000313" key="2">
    <source>
        <dbReference type="EMBL" id="GGF51034.1"/>
    </source>
</evidence>
<organism evidence="2 3">
    <name type="scientific">Aliidongia dinghuensis</name>
    <dbReference type="NCBI Taxonomy" id="1867774"/>
    <lineage>
        <taxon>Bacteria</taxon>
        <taxon>Pseudomonadati</taxon>
        <taxon>Pseudomonadota</taxon>
        <taxon>Alphaproteobacteria</taxon>
        <taxon>Rhodospirillales</taxon>
        <taxon>Dongiaceae</taxon>
        <taxon>Aliidongia</taxon>
    </lineage>
</organism>